<name>A0ABD5NMB0_9EURY</name>
<dbReference type="InterPro" id="IPR024078">
    <property type="entry name" value="LmbE-like_dom_sf"/>
</dbReference>
<dbReference type="Proteomes" id="UP001595846">
    <property type="component" value="Unassembled WGS sequence"/>
</dbReference>
<dbReference type="GeneID" id="73903498"/>
<protein>
    <submittedName>
        <fullName evidence="1">PIG-L deacetylase family protein</fullName>
        <ecNumber evidence="1">3.5.1.-</ecNumber>
    </submittedName>
</protein>
<proteinExistence type="predicted"/>
<dbReference type="AlphaFoldDB" id="A0ABD5NMB0"/>
<dbReference type="PANTHER" id="PTHR12993:SF30">
    <property type="entry name" value="N-ACETYL-ALPHA-D-GLUCOSAMINYL L-MALATE DEACETYLASE 1"/>
    <property type="match status" value="1"/>
</dbReference>
<dbReference type="GO" id="GO:0016787">
    <property type="term" value="F:hydrolase activity"/>
    <property type="evidence" value="ECO:0007669"/>
    <property type="project" value="UniProtKB-KW"/>
</dbReference>
<gene>
    <name evidence="1" type="ORF">ACFOUR_06975</name>
</gene>
<sequence length="204" mass="22633">MRVLAIGAHPDDVEIGVGGTIARHVERGDDVTHLIATDGAAGCRDPADARRDEAVESARTLGVEDVRFLEFTDTGLTDDGRVVDAIERHVTDLDADRVYVHAREDTHQDHRNCARATLSATRREGSVYAYETYSTRPTFTPRHVVPLTESHLEAKLDAIRVHESQTDKTYINDGTIRGLARVRGRQANRSFAEGFAVVRSIDTW</sequence>
<organism evidence="1 2">
    <name type="scientific">Halovivax cerinus</name>
    <dbReference type="NCBI Taxonomy" id="1487865"/>
    <lineage>
        <taxon>Archaea</taxon>
        <taxon>Methanobacteriati</taxon>
        <taxon>Methanobacteriota</taxon>
        <taxon>Stenosarchaea group</taxon>
        <taxon>Halobacteria</taxon>
        <taxon>Halobacteriales</taxon>
        <taxon>Natrialbaceae</taxon>
        <taxon>Halovivax</taxon>
    </lineage>
</organism>
<evidence type="ECO:0000313" key="1">
    <source>
        <dbReference type="EMBL" id="MFC3958114.1"/>
    </source>
</evidence>
<dbReference type="PANTHER" id="PTHR12993">
    <property type="entry name" value="N-ACETYLGLUCOSAMINYL-PHOSPHATIDYLINOSITOL DE-N-ACETYLASE-RELATED"/>
    <property type="match status" value="1"/>
</dbReference>
<dbReference type="SUPFAM" id="SSF102588">
    <property type="entry name" value="LmbE-like"/>
    <property type="match status" value="1"/>
</dbReference>
<reference evidence="1 2" key="1">
    <citation type="journal article" date="2019" name="Int. J. Syst. Evol. Microbiol.">
        <title>The Global Catalogue of Microorganisms (GCM) 10K type strain sequencing project: providing services to taxonomists for standard genome sequencing and annotation.</title>
        <authorList>
            <consortium name="The Broad Institute Genomics Platform"/>
            <consortium name="The Broad Institute Genome Sequencing Center for Infectious Disease"/>
            <person name="Wu L."/>
            <person name="Ma J."/>
        </authorList>
    </citation>
    <scope>NUCLEOTIDE SEQUENCE [LARGE SCALE GENOMIC DNA]</scope>
    <source>
        <strain evidence="1 2">IBRC-M 10256</strain>
    </source>
</reference>
<dbReference type="EC" id="3.5.1.-" evidence="1"/>
<accession>A0ABD5NMB0</accession>
<dbReference type="RefSeq" id="WP_256530799.1">
    <property type="nucleotide sequence ID" value="NZ_CP101824.1"/>
</dbReference>
<comment type="caution">
    <text evidence="1">The sequence shown here is derived from an EMBL/GenBank/DDBJ whole genome shotgun (WGS) entry which is preliminary data.</text>
</comment>
<dbReference type="Gene3D" id="3.40.50.10320">
    <property type="entry name" value="LmbE-like"/>
    <property type="match status" value="1"/>
</dbReference>
<keyword evidence="2" id="KW-1185">Reference proteome</keyword>
<dbReference type="EMBL" id="JBHSAQ010000002">
    <property type="protein sequence ID" value="MFC3958114.1"/>
    <property type="molecule type" value="Genomic_DNA"/>
</dbReference>
<keyword evidence="1" id="KW-0378">Hydrolase</keyword>
<dbReference type="Pfam" id="PF02585">
    <property type="entry name" value="PIG-L"/>
    <property type="match status" value="1"/>
</dbReference>
<dbReference type="InterPro" id="IPR003737">
    <property type="entry name" value="GlcNAc_PI_deacetylase-related"/>
</dbReference>
<evidence type="ECO:0000313" key="2">
    <source>
        <dbReference type="Proteomes" id="UP001595846"/>
    </source>
</evidence>